<dbReference type="EMBL" id="JASBWS010000050">
    <property type="protein sequence ID" value="KAJ9105106.1"/>
    <property type="molecule type" value="Genomic_DNA"/>
</dbReference>
<reference evidence="1" key="1">
    <citation type="submission" date="2023-04" db="EMBL/GenBank/DDBJ databases">
        <title>Draft Genome sequencing of Naganishia species isolated from polar environments using Oxford Nanopore Technology.</title>
        <authorList>
            <person name="Leo P."/>
            <person name="Venkateswaran K."/>
        </authorList>
    </citation>
    <scope>NUCLEOTIDE SEQUENCE</scope>
    <source>
        <strain evidence="1">MNA-CCFEE 5262</strain>
    </source>
</reference>
<name>A0ACC2W217_9TREE</name>
<sequence>MSTYTALQLIPPLPPAPYGPVPLPTTLAFDPYADLLNVGTSAGTVVSYSSPLSLTRHATYPAHGAKSFSNFMGFEVGEVREMMMTEREVWSLTPGGAGGRTRGGMARWSATDPQRGLKTFTSNPVNSHELVAGGKGMQMMLVNTARGEIVTRLDISQSLNKLISLPKSILALSSLGHINLLDPRLSFRVSSVISSVSPYFTDSGGVDVQGNMVVRYGSKWTADQQILPDASIMLFDLRNLKSSSEPMTILSFAPGCAFAKIHPMDTSKLVCVSAQGLVRTLDAYGRETGAGVGYEAEGTDTQLPINTYTTACALSLQGDYLAVGDAEGQVHLTTSHDLSDSSPLVDHETGMVKLPPMNGYAAQFGASRATVDWPDVPVELPRVHWTDQTPLNVVGMPFYDTPLLSNFSLAEYATASSPIFHPPPKIPTSILSSMRVFSGVGYAVLPKEMQGKRNVVCRNSKANLLVDRRGKFVRGDVDGDAGKFAGGTGGRRESGPRFRSEKSRAGKDAEADDPAVTPTNELTLDGKPGMPRHYRKVEIKYSRFGVEDFDFEFYNKTNYSGLETHISNSYTNSLLQALHYTLPVRIVAKAHIAQDCQKEACLLCEAGFLFRMLEDAKGINCQASNFSRAFSGSTQAGMLGLLVLEDNQEKIDYASLIQKFNRWLMTAFASEDTLYATGVPLERDMADLSVKDNSAEGARSTGKKVTTSVPSIPPLTQVSALKGVTKTECMSCHATTRKDFLAHVVDLVYPRPATSPRGQQSKHATFSEIVQNSLIRHTSVKSVCGSCKRNSNLISRRTFSNGNVNGISSLPAVISLNVSILSKEHRDAWKSKATPWTQPSKRFLPKYLTVKLDEDGLPKVSESDAADAKHGDTSVYGVRAIIVAIEPEGALEGHLVAFVRVSNDDEPEPRWVLFNDFAVREVPEEEALDFDPDWKMPATIMLERINSHDSLSLGSLTQTIDPSILLRDVCMSKHRDPSRIKHVNLREDEIPRPGTLIAIDAEFVSLQLEELEIRSDGTKKVLRPTKMSLARVSVLRGDGDDEGLPFIDDYIHTSEKVVDYLTEYSGINDGDLDPLVSPHTLVPLKTAYKKLRLRAYNDMIEDSLSHDVASLVVDLGCVFIGHGLPKDFRTINIFVPPEQVVDTVVLYYEPARHRKLSLRFLAWYLLKQDIQLAEHDSIEDARSALLLYKKYLDFIEEGRFKDVMEDIFDAGKRLGFKPPQLPGAAASATNSPLPSAPSTPDIPEGRLASNSLYPSNPAFMAAGPPAGPNHNAASPHRQGRGTAGWNSNSMGHAPGNRRPGHDAQNGSLAMGVPGQPLATGLRRWR</sequence>
<accession>A0ACC2W217</accession>
<gene>
    <name evidence="1" type="ORF">QFC20_004393</name>
</gene>
<evidence type="ECO:0000313" key="1">
    <source>
        <dbReference type="EMBL" id="KAJ9105106.1"/>
    </source>
</evidence>
<evidence type="ECO:0000313" key="2">
    <source>
        <dbReference type="Proteomes" id="UP001230649"/>
    </source>
</evidence>
<keyword evidence="2" id="KW-1185">Reference proteome</keyword>
<organism evidence="1 2">
    <name type="scientific">Naganishia adeliensis</name>
    <dbReference type="NCBI Taxonomy" id="92952"/>
    <lineage>
        <taxon>Eukaryota</taxon>
        <taxon>Fungi</taxon>
        <taxon>Dikarya</taxon>
        <taxon>Basidiomycota</taxon>
        <taxon>Agaricomycotina</taxon>
        <taxon>Tremellomycetes</taxon>
        <taxon>Filobasidiales</taxon>
        <taxon>Filobasidiaceae</taxon>
        <taxon>Naganishia</taxon>
    </lineage>
</organism>
<protein>
    <submittedName>
        <fullName evidence="1">Uncharacterized protein</fullName>
    </submittedName>
</protein>
<proteinExistence type="predicted"/>
<dbReference type="Proteomes" id="UP001230649">
    <property type="component" value="Unassembled WGS sequence"/>
</dbReference>
<comment type="caution">
    <text evidence="1">The sequence shown here is derived from an EMBL/GenBank/DDBJ whole genome shotgun (WGS) entry which is preliminary data.</text>
</comment>